<evidence type="ECO:0000313" key="5">
    <source>
        <dbReference type="EMBL" id="XBX83106.1"/>
    </source>
</evidence>
<evidence type="ECO:0000259" key="4">
    <source>
        <dbReference type="SMART" id="SM00797"/>
    </source>
</evidence>
<keyword evidence="1" id="KW-0547">Nucleotide-binding</keyword>
<dbReference type="InterPro" id="IPR029000">
    <property type="entry name" value="Cyclophilin-like_dom_sf"/>
</dbReference>
<dbReference type="PANTHER" id="PTHR43309:SF3">
    <property type="entry name" value="5-OXOPROLINASE SUBUNIT C"/>
    <property type="match status" value="1"/>
</dbReference>
<dbReference type="InterPro" id="IPR052708">
    <property type="entry name" value="PxpC"/>
</dbReference>
<dbReference type="NCBIfam" id="TIGR00724">
    <property type="entry name" value="urea_amlyse_rel"/>
    <property type="match status" value="1"/>
</dbReference>
<dbReference type="SMART" id="SM00797">
    <property type="entry name" value="AHS2"/>
    <property type="match status" value="1"/>
</dbReference>
<dbReference type="GO" id="GO:0005524">
    <property type="term" value="F:ATP binding"/>
    <property type="evidence" value="ECO:0007669"/>
    <property type="project" value="UniProtKB-KW"/>
</dbReference>
<dbReference type="RefSeq" id="WP_350349122.1">
    <property type="nucleotide sequence ID" value="NZ_CP158374.1"/>
</dbReference>
<dbReference type="Pfam" id="PF02626">
    <property type="entry name" value="CT_A_B"/>
    <property type="match status" value="1"/>
</dbReference>
<evidence type="ECO:0000256" key="2">
    <source>
        <dbReference type="ARBA" id="ARBA00022801"/>
    </source>
</evidence>
<dbReference type="EMBL" id="CP158374">
    <property type="protein sequence ID" value="XBX83106.1"/>
    <property type="molecule type" value="Genomic_DNA"/>
</dbReference>
<evidence type="ECO:0000256" key="1">
    <source>
        <dbReference type="ARBA" id="ARBA00022741"/>
    </source>
</evidence>
<dbReference type="SUPFAM" id="SSF50891">
    <property type="entry name" value="Cyclophilin-like"/>
    <property type="match status" value="1"/>
</dbReference>
<organism evidence="5">
    <name type="scientific">Agromyces sp. G08B096</name>
    <dbReference type="NCBI Taxonomy" id="3156399"/>
    <lineage>
        <taxon>Bacteria</taxon>
        <taxon>Bacillati</taxon>
        <taxon>Actinomycetota</taxon>
        <taxon>Actinomycetes</taxon>
        <taxon>Micrococcales</taxon>
        <taxon>Microbacteriaceae</taxon>
        <taxon>Agromyces</taxon>
    </lineage>
</organism>
<accession>A0AAU7WB76</accession>
<dbReference type="InterPro" id="IPR003778">
    <property type="entry name" value="CT_A_B"/>
</dbReference>
<name>A0AAU7WB76_9MICO</name>
<keyword evidence="3" id="KW-0067">ATP-binding</keyword>
<dbReference type="PANTHER" id="PTHR43309">
    <property type="entry name" value="5-OXOPROLINASE SUBUNIT C"/>
    <property type="match status" value="1"/>
</dbReference>
<dbReference type="AlphaFoldDB" id="A0AAU7WB76"/>
<reference evidence="5" key="1">
    <citation type="submission" date="2024-05" db="EMBL/GenBank/DDBJ databases">
        <authorList>
            <person name="Yu L."/>
        </authorList>
    </citation>
    <scope>NUCLEOTIDE SEQUENCE</scope>
    <source>
        <strain evidence="5">G08B096</strain>
    </source>
</reference>
<evidence type="ECO:0000256" key="3">
    <source>
        <dbReference type="ARBA" id="ARBA00022840"/>
    </source>
</evidence>
<feature type="domain" description="Carboxyltransferase" evidence="4">
    <location>
        <begin position="39"/>
        <end position="299"/>
    </location>
</feature>
<sequence length="299" mass="30743">MTPEQQARAQHGGRPRALLVEHSGPSALVEDLGRSGLAHLGVAGSGALDRAALTLANRLVGNPAGAAGLELLGGGFAARFSGTHWFAVAGAWGDLRLDGRRIAPYTAARAADGALLELGAPERGIRYLLAVRGGFDEPPVLGSRSRDTLAGLGPAPVSAGRVLPIGVEPEASVPVLDQEAAFPPPVEAVTLGLLPGPRADWLTPASLAGLVDGEWRLSPDSDRVGARLEGRPLHRHAGELPSEATVPGAIQVPPSGSPTILLADRPVTGGYPVVAVVDPASLDRLAQVRPGQAVRFRHV</sequence>
<keyword evidence="2" id="KW-0378">Hydrolase</keyword>
<dbReference type="Gene3D" id="2.40.100.10">
    <property type="entry name" value="Cyclophilin-like"/>
    <property type="match status" value="1"/>
</dbReference>
<gene>
    <name evidence="5" type="ORF">ABIQ69_04070</name>
</gene>
<proteinExistence type="predicted"/>
<dbReference type="GO" id="GO:0016787">
    <property type="term" value="F:hydrolase activity"/>
    <property type="evidence" value="ECO:0007669"/>
    <property type="project" value="UniProtKB-KW"/>
</dbReference>
<protein>
    <submittedName>
        <fullName evidence="5">Biotin-dependent carboxyltransferase family protein</fullName>
    </submittedName>
</protein>